<accession>A0A8H5D7U5</accession>
<proteinExistence type="predicted"/>
<reference evidence="3 4" key="1">
    <citation type="journal article" date="2020" name="ISME J.">
        <title>Uncovering the hidden diversity of litter-decomposition mechanisms in mushroom-forming fungi.</title>
        <authorList>
            <person name="Floudas D."/>
            <person name="Bentzer J."/>
            <person name="Ahren D."/>
            <person name="Johansson T."/>
            <person name="Persson P."/>
            <person name="Tunlid A."/>
        </authorList>
    </citation>
    <scope>NUCLEOTIDE SEQUENCE [LARGE SCALE GENOMIC DNA]</scope>
    <source>
        <strain evidence="3 4">CBS 146.42</strain>
    </source>
</reference>
<protein>
    <recommendedName>
        <fullName evidence="2">Trafficking protein particle complex subunit 11 domain-containing protein</fullName>
    </recommendedName>
</protein>
<evidence type="ECO:0000313" key="3">
    <source>
        <dbReference type="EMBL" id="KAF5354759.1"/>
    </source>
</evidence>
<feature type="region of interest" description="Disordered" evidence="1">
    <location>
        <begin position="1226"/>
        <end position="1251"/>
    </location>
</feature>
<feature type="domain" description="Trafficking protein particle complex subunit 11" evidence="2">
    <location>
        <begin position="340"/>
        <end position="610"/>
    </location>
</feature>
<dbReference type="Proteomes" id="UP000559027">
    <property type="component" value="Unassembled WGS sequence"/>
</dbReference>
<feature type="region of interest" description="Disordered" evidence="1">
    <location>
        <begin position="146"/>
        <end position="174"/>
    </location>
</feature>
<dbReference type="PANTHER" id="PTHR14374:SF0">
    <property type="entry name" value="TRAFFICKING PROTEIN PARTICLE COMPLEX SUBUNIT 11"/>
    <property type="match status" value="1"/>
</dbReference>
<dbReference type="AlphaFoldDB" id="A0A8H5D7U5"/>
<comment type="caution">
    <text evidence="3">The sequence shown here is derived from an EMBL/GenBank/DDBJ whole genome shotgun (WGS) entry which is preliminary data.</text>
</comment>
<evidence type="ECO:0000256" key="1">
    <source>
        <dbReference type="SAM" id="MobiDB-lite"/>
    </source>
</evidence>
<name>A0A8H5D7U5_9AGAR</name>
<evidence type="ECO:0000313" key="4">
    <source>
        <dbReference type="Proteomes" id="UP000559027"/>
    </source>
</evidence>
<feature type="compositionally biased region" description="Basic and acidic residues" evidence="1">
    <location>
        <begin position="157"/>
        <end position="173"/>
    </location>
</feature>
<dbReference type="OrthoDB" id="6278596at2759"/>
<dbReference type="EMBL" id="JAACJO010000008">
    <property type="protein sequence ID" value="KAF5354759.1"/>
    <property type="molecule type" value="Genomic_DNA"/>
</dbReference>
<gene>
    <name evidence="3" type="ORF">D9756_005506</name>
</gene>
<dbReference type="InterPro" id="IPR021773">
    <property type="entry name" value="TPC11"/>
</dbReference>
<dbReference type="PANTHER" id="PTHR14374">
    <property type="entry name" value="FOIE GRAS"/>
    <property type="match status" value="1"/>
</dbReference>
<keyword evidence="4" id="KW-1185">Reference proteome</keyword>
<dbReference type="Pfam" id="PF11817">
    <property type="entry name" value="Foie-gras_1"/>
    <property type="match status" value="1"/>
</dbReference>
<evidence type="ECO:0000259" key="2">
    <source>
        <dbReference type="Pfam" id="PF11817"/>
    </source>
</evidence>
<organism evidence="3 4">
    <name type="scientific">Leucocoprinus leucothites</name>
    <dbReference type="NCBI Taxonomy" id="201217"/>
    <lineage>
        <taxon>Eukaryota</taxon>
        <taxon>Fungi</taxon>
        <taxon>Dikarya</taxon>
        <taxon>Basidiomycota</taxon>
        <taxon>Agaricomycotina</taxon>
        <taxon>Agaricomycetes</taxon>
        <taxon>Agaricomycetidae</taxon>
        <taxon>Agaricales</taxon>
        <taxon>Agaricineae</taxon>
        <taxon>Agaricaceae</taxon>
        <taxon>Leucocoprinus</taxon>
    </lineage>
</organism>
<sequence>MNSYPPELLAQLAPVMFVAGLDVPHPPGVPATPQSPSAAKATDLFHTLITRLREALTNQRKVAIWQPEKSKSFHVILVDKEVRFPPRKLVAPDDPQYASSHSPLSPLTPSSPLHPDGLIAPIWIRKHTTLIPSVFVMFMRLYEHPPNNPKSPLEGPDMDREREREAEERKQDTDLSVEIANRKKSTNERNIKLTVVLLASRKMLDDPTLDARLTFIRRHSGLDSRAALFVLSPVSQAELGDLSQALYDPAVEYYTAHSKRVRRKRNRHSTTVSSYPNPSIGNIARPLRPEGWTVRYEYKMACFAEFRGEDEVALKHYQDAYDMLVIMFGSPAILPPRTKRWAEAKVLADTINIKITKLYLYNNEHALALSHHSTHMRKFGDFSRGWGIGEETFEFWSWVARQNRLFAELLEQGTRTNLVIPVHKPQALAPSIGTSQPSSTQRLAGIDSDPRALGLNPSHALQHPGFYYYAAARCTEMRRMKFQIALEAEESGHPISLSPGFTNEKKVTHDTIILELYTKAYELFKKYNPGDTTNNGQGRLTLWIAYRIAQTYCDSGQYEMAIRFFERIAKTYRREHWGSMLRPLLTTWYSCAKQLDDVELSIRLLFEMMGHDALDQNDTEGLQEDLIAVLQSTVPKSPTEPFVLGLTEAKPLFDTSAVFWSQSVKVGEAAAFQVSFTAPKVIPVSSIPFTSIAIHLEEGPPIVVRHSPDKPRNASAVRWLNAGEILSRDPTEIEANLQWNLGDVLIVSGRVVSKRPTELKVSRLAITVTLNAWTIEIPLEPCGSRQGKPTAGKWLSSLDPLRFADVTREKYWSTIVKNHSHRISVSIQHYAPAYLDEGYPIIIEVTNVDDKDLDVALDVLLQPSDLDGTTNKITIDHEQSSSLIKGVLCGVVKPGVAVVKTLHLLSQGAAGDRILDISVQTKVPEGLSPGDQETQESREDTMENLQTIVIPTVDAFQLTQDIAYQHNAEGWSALTDLESYEENHEDYRRGIEAIVVTDIRVVGPSSVYIEHVEFEEENAHVKLLGTSLISDDGSIFPGEFVPEDEFNVSSHFVIPFDERGERDSLWVPGHYTIQWRRIHENGKHGTPSLTRLPLPALEPLQENVVALLDVPTVATLHVPFDLDLSIRNYHPTLSANILCQLETDNVDSFVVSGLRSGRLPILLPEAEERIAWRLIPMECGHLRLPKIKIHSRRKIGPVQVPNSADGQDGPYEGETVKIVAVRRGWKPGSNVDPNSGMKGEDSGQMTVLVRP</sequence>